<keyword evidence="7" id="KW-1185">Reference proteome</keyword>
<dbReference type="InterPro" id="IPR001841">
    <property type="entry name" value="Znf_RING"/>
</dbReference>
<protein>
    <submittedName>
        <fullName evidence="6">Zinc finger, RING-type</fullName>
    </submittedName>
</protein>
<dbReference type="GO" id="GO:0008270">
    <property type="term" value="F:zinc ion binding"/>
    <property type="evidence" value="ECO:0007669"/>
    <property type="project" value="UniProtKB-KW"/>
</dbReference>
<keyword evidence="3" id="KW-0812">Transmembrane</keyword>
<feature type="region of interest" description="Disordered" evidence="2">
    <location>
        <begin position="302"/>
        <end position="334"/>
    </location>
</feature>
<keyword evidence="1" id="KW-0862">Zinc</keyword>
<dbReference type="PANTHER" id="PTHR22765:SF416">
    <property type="entry name" value="E3 UBIQUITIN-PROTEIN LIGASE GODZILLA"/>
    <property type="match status" value="1"/>
</dbReference>
<keyword evidence="1" id="KW-0479">Metal-binding</keyword>
<feature type="domain" description="RING-type" evidence="5">
    <location>
        <begin position="344"/>
        <end position="392"/>
    </location>
</feature>
<evidence type="ECO:0000259" key="5">
    <source>
        <dbReference type="PROSITE" id="PS50089"/>
    </source>
</evidence>
<feature type="compositionally biased region" description="Polar residues" evidence="2">
    <location>
        <begin position="494"/>
        <end position="504"/>
    </location>
</feature>
<feature type="compositionally biased region" description="Low complexity" evidence="2">
    <location>
        <begin position="474"/>
        <end position="483"/>
    </location>
</feature>
<evidence type="ECO:0000313" key="6">
    <source>
        <dbReference type="EMBL" id="USW53764.1"/>
    </source>
</evidence>
<dbReference type="Proteomes" id="UP001056384">
    <property type="component" value="Chromosome 5"/>
</dbReference>
<dbReference type="PANTHER" id="PTHR22765">
    <property type="entry name" value="RING FINGER AND PROTEASE ASSOCIATED DOMAIN-CONTAINING"/>
    <property type="match status" value="1"/>
</dbReference>
<feature type="compositionally biased region" description="Polar residues" evidence="2">
    <location>
        <begin position="460"/>
        <end position="473"/>
    </location>
</feature>
<dbReference type="GO" id="GO:0061630">
    <property type="term" value="F:ubiquitin protein ligase activity"/>
    <property type="evidence" value="ECO:0007669"/>
    <property type="project" value="TreeGrafter"/>
</dbReference>
<feature type="compositionally biased region" description="Polar residues" evidence="2">
    <location>
        <begin position="320"/>
        <end position="334"/>
    </location>
</feature>
<keyword evidence="3" id="KW-0472">Membrane</keyword>
<dbReference type="InterPro" id="IPR051826">
    <property type="entry name" value="E3_ubiquitin-ligase_domain"/>
</dbReference>
<accession>A0A9Q9AQV5</accession>
<sequence length="552" mass="60883">MSSWLFIDWLNAGAQSLEIITLVVPNPEWHMQSSDSQPTRVNESLGFHFTTTFNIRTLSSRGANHGNDVTGLLYVPSLDSADPCVNASAPYVPQNATRRANLPQKDYTLVALAPWVSGECSLKYMEAARQDPAHSIVFFLPGNDTGTPPEENDARWDIPNAGNWKSANGFPVYAVNGQIGSMLMDASAMYSGNMTDVPNGGQLVEYYDSKDYVRLYADIDTGNGTTLPSLWVFLLVVLGILLAIIGITSISMHWLQLRRRQTLRRRVQTGEVDLEALGIKRLTVPQDLLNSMPLYVYGSTTRGASTSASTGPAEFEKLDPSTSRPAMVPRSTSYRPSPLAQPTCAICLDDFVLASEGVEGTTVRELPCHHIFHPECVDTFLRDSSSLCPMCKKTALPAGYCPRVITNAMVRRERILRQMRERLGDDPDAANDAFPQNFSQRIRNMPGVRQYRARRGLSTPPMTASQQMTQMETSSAPASAVVAPPSPPPPHPPQETSAGTQVQPPATADHRSWARQRAENMLGRRAPVDPDAEEARRTPAWRKAMRSLFPRQ</sequence>
<feature type="compositionally biased region" description="Low complexity" evidence="2">
    <location>
        <begin position="302"/>
        <end position="313"/>
    </location>
</feature>
<dbReference type="GO" id="GO:0005737">
    <property type="term" value="C:cytoplasm"/>
    <property type="evidence" value="ECO:0007669"/>
    <property type="project" value="TreeGrafter"/>
</dbReference>
<dbReference type="Gene3D" id="3.30.40.10">
    <property type="entry name" value="Zinc/RING finger domain, C3HC4 (zinc finger)"/>
    <property type="match status" value="1"/>
</dbReference>
<dbReference type="PROSITE" id="PS50089">
    <property type="entry name" value="ZF_RING_2"/>
    <property type="match status" value="1"/>
</dbReference>
<evidence type="ECO:0000256" key="4">
    <source>
        <dbReference type="SAM" id="SignalP"/>
    </source>
</evidence>
<dbReference type="SMART" id="SM00184">
    <property type="entry name" value="RING"/>
    <property type="match status" value="1"/>
</dbReference>
<dbReference type="EMBL" id="CP099422">
    <property type="protein sequence ID" value="USW53764.1"/>
    <property type="molecule type" value="Genomic_DNA"/>
</dbReference>
<name>A0A9Q9AQV5_9PEZI</name>
<gene>
    <name evidence="6" type="ORF">Slin15195_G070830</name>
</gene>
<feature type="transmembrane region" description="Helical" evidence="3">
    <location>
        <begin position="230"/>
        <end position="255"/>
    </location>
</feature>
<feature type="region of interest" description="Disordered" evidence="2">
    <location>
        <begin position="454"/>
        <end position="552"/>
    </location>
</feature>
<feature type="compositionally biased region" description="Pro residues" evidence="2">
    <location>
        <begin position="484"/>
        <end position="493"/>
    </location>
</feature>
<reference evidence="6" key="1">
    <citation type="submission" date="2022-06" db="EMBL/GenBank/DDBJ databases">
        <title>Complete genome sequences of two strains of the flax pathogen Septoria linicola.</title>
        <authorList>
            <person name="Lapalu N."/>
            <person name="Simon A."/>
            <person name="Demenou B."/>
            <person name="Paumier D."/>
            <person name="Guillot M.-P."/>
            <person name="Gout L."/>
            <person name="Valade R."/>
        </authorList>
    </citation>
    <scope>NUCLEOTIDE SEQUENCE</scope>
    <source>
        <strain evidence="6">SE15195</strain>
    </source>
</reference>
<keyword evidence="1" id="KW-0863">Zinc-finger</keyword>
<dbReference type="Pfam" id="PF13639">
    <property type="entry name" value="zf-RING_2"/>
    <property type="match status" value="1"/>
</dbReference>
<keyword evidence="3" id="KW-1133">Transmembrane helix</keyword>
<keyword evidence="4" id="KW-0732">Signal</keyword>
<evidence type="ECO:0000256" key="1">
    <source>
        <dbReference type="PROSITE-ProRule" id="PRU00175"/>
    </source>
</evidence>
<dbReference type="SUPFAM" id="SSF57850">
    <property type="entry name" value="RING/U-box"/>
    <property type="match status" value="1"/>
</dbReference>
<organism evidence="6 7">
    <name type="scientific">Septoria linicola</name>
    <dbReference type="NCBI Taxonomy" id="215465"/>
    <lineage>
        <taxon>Eukaryota</taxon>
        <taxon>Fungi</taxon>
        <taxon>Dikarya</taxon>
        <taxon>Ascomycota</taxon>
        <taxon>Pezizomycotina</taxon>
        <taxon>Dothideomycetes</taxon>
        <taxon>Dothideomycetidae</taxon>
        <taxon>Mycosphaerellales</taxon>
        <taxon>Mycosphaerellaceae</taxon>
        <taxon>Septoria</taxon>
    </lineage>
</organism>
<feature type="chain" id="PRO_5040287498" evidence="4">
    <location>
        <begin position="17"/>
        <end position="552"/>
    </location>
</feature>
<dbReference type="GO" id="GO:0006511">
    <property type="term" value="P:ubiquitin-dependent protein catabolic process"/>
    <property type="evidence" value="ECO:0007669"/>
    <property type="project" value="TreeGrafter"/>
</dbReference>
<evidence type="ECO:0000256" key="3">
    <source>
        <dbReference type="SAM" id="Phobius"/>
    </source>
</evidence>
<dbReference type="CDD" id="cd16454">
    <property type="entry name" value="RING-H2_PA-TM-RING"/>
    <property type="match status" value="1"/>
</dbReference>
<feature type="compositionally biased region" description="Basic and acidic residues" evidence="2">
    <location>
        <begin position="508"/>
        <end position="518"/>
    </location>
</feature>
<dbReference type="InterPro" id="IPR013083">
    <property type="entry name" value="Znf_RING/FYVE/PHD"/>
</dbReference>
<evidence type="ECO:0000313" key="7">
    <source>
        <dbReference type="Proteomes" id="UP001056384"/>
    </source>
</evidence>
<evidence type="ECO:0000256" key="2">
    <source>
        <dbReference type="SAM" id="MobiDB-lite"/>
    </source>
</evidence>
<feature type="signal peptide" evidence="4">
    <location>
        <begin position="1"/>
        <end position="16"/>
    </location>
</feature>
<proteinExistence type="predicted"/>
<dbReference type="AlphaFoldDB" id="A0A9Q9AQV5"/>